<evidence type="ECO:0000256" key="1">
    <source>
        <dbReference type="ARBA" id="ARBA00022723"/>
    </source>
</evidence>
<evidence type="ECO:0000313" key="8">
    <source>
        <dbReference type="Proteomes" id="UP001318860"/>
    </source>
</evidence>
<dbReference type="PROSITE" id="PS01359">
    <property type="entry name" value="ZF_PHD_1"/>
    <property type="match status" value="1"/>
</dbReference>
<proteinExistence type="predicted"/>
<feature type="domain" description="PHD-type" evidence="6">
    <location>
        <begin position="276"/>
        <end position="326"/>
    </location>
</feature>
<evidence type="ECO:0000256" key="4">
    <source>
        <dbReference type="PROSITE-ProRule" id="PRU00146"/>
    </source>
</evidence>
<organism evidence="7 8">
    <name type="scientific">Rehmannia glutinosa</name>
    <name type="common">Chinese foxglove</name>
    <dbReference type="NCBI Taxonomy" id="99300"/>
    <lineage>
        <taxon>Eukaryota</taxon>
        <taxon>Viridiplantae</taxon>
        <taxon>Streptophyta</taxon>
        <taxon>Embryophyta</taxon>
        <taxon>Tracheophyta</taxon>
        <taxon>Spermatophyta</taxon>
        <taxon>Magnoliopsida</taxon>
        <taxon>eudicotyledons</taxon>
        <taxon>Gunneridae</taxon>
        <taxon>Pentapetalae</taxon>
        <taxon>asterids</taxon>
        <taxon>lamiids</taxon>
        <taxon>Lamiales</taxon>
        <taxon>Orobanchaceae</taxon>
        <taxon>Rehmannieae</taxon>
        <taxon>Rehmannia</taxon>
    </lineage>
</organism>
<keyword evidence="2 4" id="KW-0863">Zinc-finger</keyword>
<gene>
    <name evidence="7" type="ORF">DH2020_018332</name>
</gene>
<keyword evidence="8" id="KW-1185">Reference proteome</keyword>
<keyword evidence="1" id="KW-0479">Metal-binding</keyword>
<dbReference type="Pfam" id="PF00628">
    <property type="entry name" value="PHD"/>
    <property type="match status" value="1"/>
</dbReference>
<comment type="caution">
    <text evidence="7">The sequence shown here is derived from an EMBL/GenBank/DDBJ whole genome shotgun (WGS) entry which is preliminary data.</text>
</comment>
<evidence type="ECO:0000256" key="5">
    <source>
        <dbReference type="SAM" id="MobiDB-lite"/>
    </source>
</evidence>
<sequence length="456" mass="50744">MERKGKSQNHVFLIPELSMLSEPFIEDSHPCYVEVALSDMSDFKKQKRSSDGMPSPSNLENCSICHQYTLDGRGEPFSDRRKRDVDICSLNCTRSFSELSTFSTMSQKVASFVYRRRRQYGNSVAICTTQTSPGAKPSDGCHSVISSESLSVAAKEHKISFFERVVECNSGVTEFFNGCPAGEEASISGLDRVLDVCCVNDNCSSSKSNLEPNSVSLKIEVDDAGECSSSGALIAEKVPDETSERDLCISILRNQGLLDKVCTREERDVSIDSYCSKRCKVCEDLDSTSNMLICDSCLDAFHMSCCNPRITRIPVGEWLCSSCLKKKHKILKETSKSNSVNISMDFGISGSSASEGELGSMEFMFREIEPYMSNVRIGDEFQANVPDWSGPIYNNSDDWLELDPSNNASMQELDTEEVMKQLKYIEMHAVQLRPQLTSKRRKLDCPKSSGSQDSSR</sequence>
<dbReference type="InterPro" id="IPR013083">
    <property type="entry name" value="Znf_RING/FYVE/PHD"/>
</dbReference>
<accession>A0ABR0WN45</accession>
<dbReference type="InterPro" id="IPR011011">
    <property type="entry name" value="Znf_FYVE_PHD"/>
</dbReference>
<dbReference type="InterPro" id="IPR001965">
    <property type="entry name" value="Znf_PHD"/>
</dbReference>
<dbReference type="SUPFAM" id="SSF57903">
    <property type="entry name" value="FYVE/PHD zinc finger"/>
    <property type="match status" value="1"/>
</dbReference>
<feature type="region of interest" description="Disordered" evidence="5">
    <location>
        <begin position="436"/>
        <end position="456"/>
    </location>
</feature>
<protein>
    <recommendedName>
        <fullName evidence="6">PHD-type domain-containing protein</fullName>
    </recommendedName>
</protein>
<evidence type="ECO:0000313" key="7">
    <source>
        <dbReference type="EMBL" id="KAK6147420.1"/>
    </source>
</evidence>
<dbReference type="PROSITE" id="PS50016">
    <property type="entry name" value="ZF_PHD_2"/>
    <property type="match status" value="1"/>
</dbReference>
<reference evidence="7 8" key="1">
    <citation type="journal article" date="2021" name="Comput. Struct. Biotechnol. J.">
        <title>De novo genome assembly of the potent medicinal plant Rehmannia glutinosa using nanopore technology.</title>
        <authorList>
            <person name="Ma L."/>
            <person name="Dong C."/>
            <person name="Song C."/>
            <person name="Wang X."/>
            <person name="Zheng X."/>
            <person name="Niu Y."/>
            <person name="Chen S."/>
            <person name="Feng W."/>
        </authorList>
    </citation>
    <scope>NUCLEOTIDE SEQUENCE [LARGE SCALE GENOMIC DNA]</scope>
    <source>
        <strain evidence="7">DH-2019</strain>
    </source>
</reference>
<dbReference type="InterPro" id="IPR019786">
    <property type="entry name" value="Zinc_finger_PHD-type_CS"/>
</dbReference>
<dbReference type="PANTHER" id="PTHR46510:SF1">
    <property type="entry name" value="BROMODOMAIN ADJACENT TO ZINC FINGER DOMAIN PROTEIN 1A"/>
    <property type="match status" value="1"/>
</dbReference>
<dbReference type="InterPro" id="IPR019787">
    <property type="entry name" value="Znf_PHD-finger"/>
</dbReference>
<dbReference type="PANTHER" id="PTHR46510">
    <property type="entry name" value="BROMODOMAIN ADJACENT TO ZINC FINGER DOMAIN PROTEIN 1A"/>
    <property type="match status" value="1"/>
</dbReference>
<evidence type="ECO:0000256" key="2">
    <source>
        <dbReference type="ARBA" id="ARBA00022771"/>
    </source>
</evidence>
<evidence type="ECO:0000259" key="6">
    <source>
        <dbReference type="PROSITE" id="PS50016"/>
    </source>
</evidence>
<evidence type="ECO:0000256" key="3">
    <source>
        <dbReference type="ARBA" id="ARBA00022833"/>
    </source>
</evidence>
<dbReference type="Gene3D" id="3.30.40.10">
    <property type="entry name" value="Zinc/RING finger domain, C3HC4 (zinc finger)"/>
    <property type="match status" value="1"/>
</dbReference>
<dbReference type="InterPro" id="IPR047171">
    <property type="entry name" value="BAZ1A"/>
</dbReference>
<name>A0ABR0WN45_REHGL</name>
<dbReference type="EMBL" id="JABTTQ020000010">
    <property type="protein sequence ID" value="KAK6147420.1"/>
    <property type="molecule type" value="Genomic_DNA"/>
</dbReference>
<keyword evidence="3" id="KW-0862">Zinc</keyword>
<dbReference type="Proteomes" id="UP001318860">
    <property type="component" value="Unassembled WGS sequence"/>
</dbReference>
<dbReference type="SMART" id="SM00249">
    <property type="entry name" value="PHD"/>
    <property type="match status" value="1"/>
</dbReference>